<keyword evidence="4" id="KW-0808">Transferase</keyword>
<feature type="domain" description="Glycosyltransferase RgtA/B/C/D-like" evidence="9">
    <location>
        <begin position="78"/>
        <end position="238"/>
    </location>
</feature>
<keyword evidence="3" id="KW-0328">Glycosyltransferase</keyword>
<feature type="transmembrane region" description="Helical" evidence="8">
    <location>
        <begin position="313"/>
        <end position="333"/>
    </location>
</feature>
<feature type="transmembrane region" description="Helical" evidence="8">
    <location>
        <begin position="32"/>
        <end position="49"/>
    </location>
</feature>
<keyword evidence="11" id="KW-1185">Reference proteome</keyword>
<reference evidence="10 11" key="1">
    <citation type="submission" date="2020-04" db="EMBL/GenBank/DDBJ databases">
        <title>Genome sequencing of novel species.</title>
        <authorList>
            <person name="Heo J."/>
            <person name="Kim S.-J."/>
            <person name="Kim J.-S."/>
            <person name="Hong S.-B."/>
            <person name="Kwon S.-W."/>
        </authorList>
    </citation>
    <scope>NUCLEOTIDE SEQUENCE [LARGE SCALE GENOMIC DNA]</scope>
    <source>
        <strain evidence="10 11">GN2-R2</strain>
    </source>
</reference>
<dbReference type="GO" id="GO:0005886">
    <property type="term" value="C:plasma membrane"/>
    <property type="evidence" value="ECO:0007669"/>
    <property type="project" value="UniProtKB-SubCell"/>
</dbReference>
<keyword evidence="7 8" id="KW-0472">Membrane</keyword>
<evidence type="ECO:0000313" key="11">
    <source>
        <dbReference type="Proteomes" id="UP000502415"/>
    </source>
</evidence>
<feature type="transmembrane region" description="Helical" evidence="8">
    <location>
        <begin position="274"/>
        <end position="292"/>
    </location>
</feature>
<feature type="transmembrane region" description="Helical" evidence="8">
    <location>
        <begin position="153"/>
        <end position="171"/>
    </location>
</feature>
<dbReference type="GO" id="GO:0009103">
    <property type="term" value="P:lipopolysaccharide biosynthetic process"/>
    <property type="evidence" value="ECO:0007669"/>
    <property type="project" value="UniProtKB-ARBA"/>
</dbReference>
<evidence type="ECO:0000313" key="10">
    <source>
        <dbReference type="EMBL" id="QJE00840.1"/>
    </source>
</evidence>
<feature type="transmembrane region" description="Helical" evidence="8">
    <location>
        <begin position="339"/>
        <end position="358"/>
    </location>
</feature>
<dbReference type="InterPro" id="IPR038731">
    <property type="entry name" value="RgtA/B/C-like"/>
</dbReference>
<evidence type="ECO:0000256" key="1">
    <source>
        <dbReference type="ARBA" id="ARBA00004651"/>
    </source>
</evidence>
<name>A0A7Z2VXC8_9BURK</name>
<protein>
    <recommendedName>
        <fullName evidence="9">Glycosyltransferase RgtA/B/C/D-like domain-containing protein</fullName>
    </recommendedName>
</protein>
<feature type="transmembrane region" description="Helical" evidence="8">
    <location>
        <begin position="221"/>
        <end position="241"/>
    </location>
</feature>
<evidence type="ECO:0000256" key="4">
    <source>
        <dbReference type="ARBA" id="ARBA00022679"/>
    </source>
</evidence>
<dbReference type="InterPro" id="IPR050297">
    <property type="entry name" value="LipidA_mod_glycosyltrf_83"/>
</dbReference>
<evidence type="ECO:0000256" key="2">
    <source>
        <dbReference type="ARBA" id="ARBA00022475"/>
    </source>
</evidence>
<evidence type="ECO:0000256" key="3">
    <source>
        <dbReference type="ARBA" id="ARBA00022676"/>
    </source>
</evidence>
<proteinExistence type="predicted"/>
<dbReference type="PANTHER" id="PTHR33908:SF11">
    <property type="entry name" value="MEMBRANE PROTEIN"/>
    <property type="match status" value="1"/>
</dbReference>
<keyword evidence="5 8" id="KW-0812">Transmembrane</keyword>
<accession>A0A7Z2VXC8</accession>
<evidence type="ECO:0000259" key="9">
    <source>
        <dbReference type="Pfam" id="PF13231"/>
    </source>
</evidence>
<dbReference type="PANTHER" id="PTHR33908">
    <property type="entry name" value="MANNOSYLTRANSFERASE YKCB-RELATED"/>
    <property type="match status" value="1"/>
</dbReference>
<dbReference type="Proteomes" id="UP000502415">
    <property type="component" value="Chromosome"/>
</dbReference>
<dbReference type="RefSeq" id="WP_170202870.1">
    <property type="nucleotide sequence ID" value="NZ_CP051685.1"/>
</dbReference>
<dbReference type="KEGG" id="mfy:HH212_13080"/>
<evidence type="ECO:0000256" key="5">
    <source>
        <dbReference type="ARBA" id="ARBA00022692"/>
    </source>
</evidence>
<feature type="transmembrane region" description="Helical" evidence="8">
    <location>
        <begin position="98"/>
        <end position="115"/>
    </location>
</feature>
<sequence length="511" mass="55448">MSSENPTFVSIVPRAGERRGYEVRPGTQTASALRWLAVLLAYFSAYLLVRAGMPGALDRDEAEIVYLTQQLRLGYGTQPPLYAWLQWLVFSVTGIDRFGLILPKAILLATAYVALYRASRPLVGRDAALAAAAMLALFPQIGWETLRIQTHSLLLLTLACAVLAAYVGLLGKPTLARYAWFGLLCGLGLQAKYNFGILLAGLVCASLLVPEQRRVLWNRRTWGALPAALLVVSPHAAWMLAHPDLAFGGTLRKMQAGNEGVAYLDRVLGGLADLATATLTFAALPACVLAIVHWRLHRPVEWQAHTAEARFFLCLYGSVALMLAALAFTGQVGTIKERWMMPLLFPLPLAAFVLLPALRSARACAAIRRAAVAAGLLFLALLPARTWLTPAFGMVVVPHHPYERLADALRRACPAAQVVVTESLLSAGNLRFARPELRTVLLDAAPGTGPPPSGMVLLVTHDEAGPGWQRSFHAAYPQAALLHRQHVRLARRFGSPGSMAFDVGCYRFDAS</sequence>
<dbReference type="Pfam" id="PF13231">
    <property type="entry name" value="PMT_2"/>
    <property type="match status" value="1"/>
</dbReference>
<dbReference type="AlphaFoldDB" id="A0A7Z2VXC8"/>
<dbReference type="GO" id="GO:0016763">
    <property type="term" value="F:pentosyltransferase activity"/>
    <property type="evidence" value="ECO:0007669"/>
    <property type="project" value="TreeGrafter"/>
</dbReference>
<dbReference type="EMBL" id="CP051685">
    <property type="protein sequence ID" value="QJE00840.1"/>
    <property type="molecule type" value="Genomic_DNA"/>
</dbReference>
<feature type="transmembrane region" description="Helical" evidence="8">
    <location>
        <begin position="370"/>
        <end position="388"/>
    </location>
</feature>
<gene>
    <name evidence="10" type="ORF">HH212_13080</name>
</gene>
<feature type="transmembrane region" description="Helical" evidence="8">
    <location>
        <begin position="127"/>
        <end position="146"/>
    </location>
</feature>
<keyword evidence="6 8" id="KW-1133">Transmembrane helix</keyword>
<evidence type="ECO:0000256" key="8">
    <source>
        <dbReference type="SAM" id="Phobius"/>
    </source>
</evidence>
<organism evidence="10 11">
    <name type="scientific">Massilia forsythiae</name>
    <dbReference type="NCBI Taxonomy" id="2728020"/>
    <lineage>
        <taxon>Bacteria</taxon>
        <taxon>Pseudomonadati</taxon>
        <taxon>Pseudomonadota</taxon>
        <taxon>Betaproteobacteria</taxon>
        <taxon>Burkholderiales</taxon>
        <taxon>Oxalobacteraceae</taxon>
        <taxon>Telluria group</taxon>
        <taxon>Massilia</taxon>
    </lineage>
</organism>
<keyword evidence="2" id="KW-1003">Cell membrane</keyword>
<evidence type="ECO:0000256" key="7">
    <source>
        <dbReference type="ARBA" id="ARBA00023136"/>
    </source>
</evidence>
<evidence type="ECO:0000256" key="6">
    <source>
        <dbReference type="ARBA" id="ARBA00022989"/>
    </source>
</evidence>
<comment type="subcellular location">
    <subcellularLocation>
        <location evidence="1">Cell membrane</location>
        <topology evidence="1">Multi-pass membrane protein</topology>
    </subcellularLocation>
</comment>